<evidence type="ECO:0000313" key="5">
    <source>
        <dbReference type="EMBL" id="MBW8484101.1"/>
    </source>
</evidence>
<feature type="transmembrane region" description="Helical" evidence="2">
    <location>
        <begin position="194"/>
        <end position="212"/>
    </location>
</feature>
<feature type="transmembrane region" description="Helical" evidence="2">
    <location>
        <begin position="96"/>
        <end position="118"/>
    </location>
</feature>
<accession>A0ABS7FUL6</accession>
<evidence type="ECO:0000256" key="2">
    <source>
        <dbReference type="SAM" id="Phobius"/>
    </source>
</evidence>
<dbReference type="PANTHER" id="PTHR14969:SF13">
    <property type="entry name" value="AT30094P"/>
    <property type="match status" value="1"/>
</dbReference>
<feature type="compositionally biased region" description="Basic and acidic residues" evidence="1">
    <location>
        <begin position="219"/>
        <end position="228"/>
    </location>
</feature>
<feature type="transmembrane region" description="Helical" evidence="2">
    <location>
        <begin position="70"/>
        <end position="89"/>
    </location>
</feature>
<dbReference type="InterPro" id="IPR036938">
    <property type="entry name" value="PAP2/HPO_sf"/>
</dbReference>
<keyword evidence="6" id="KW-1185">Reference proteome</keyword>
<reference evidence="5 6" key="1">
    <citation type="submission" date="2021-07" db="EMBL/GenBank/DDBJ databases">
        <title>Actinomadura sp. PM05-2 isolated from lichen.</title>
        <authorList>
            <person name="Somphong A."/>
            <person name="Phongsopitanun W."/>
            <person name="Tanasupawat S."/>
            <person name="Peongsungnone V."/>
        </authorList>
    </citation>
    <scope>NUCLEOTIDE SEQUENCE [LARGE SCALE GENOMIC DNA]</scope>
    <source>
        <strain evidence="5 6">PM05-2</strain>
    </source>
</reference>
<evidence type="ECO:0000256" key="3">
    <source>
        <dbReference type="SAM" id="SignalP"/>
    </source>
</evidence>
<evidence type="ECO:0000259" key="4">
    <source>
        <dbReference type="SMART" id="SM00014"/>
    </source>
</evidence>
<comment type="caution">
    <text evidence="5">The sequence shown here is derived from an EMBL/GenBank/DDBJ whole genome shotgun (WGS) entry which is preliminary data.</text>
</comment>
<keyword evidence="3" id="KW-0732">Signal</keyword>
<dbReference type="EMBL" id="JAIBOA010000010">
    <property type="protein sequence ID" value="MBW8484101.1"/>
    <property type="molecule type" value="Genomic_DNA"/>
</dbReference>
<protein>
    <submittedName>
        <fullName evidence="5">Phosphatase PAP2 family protein</fullName>
    </submittedName>
</protein>
<dbReference type="SUPFAM" id="SSF48317">
    <property type="entry name" value="Acid phosphatase/Vanadium-dependent haloperoxidase"/>
    <property type="match status" value="1"/>
</dbReference>
<proteinExistence type="predicted"/>
<dbReference type="SMART" id="SM00014">
    <property type="entry name" value="acidPPc"/>
    <property type="match status" value="1"/>
</dbReference>
<evidence type="ECO:0000256" key="1">
    <source>
        <dbReference type="SAM" id="MobiDB-lite"/>
    </source>
</evidence>
<sequence length="252" mass="26593">MAIPFRPLTLRLALASTAVALAAVPFTFLLWAAVAHWGPMHRLDDDATRALNGYALDHRALVRPLQATSYVFHAWVFRLAIVALAGRLLHRGAKRLALWAVTTITVAGLLGLLLKVVVDRPRPSLPQPIAHAPGGSFPSGHAMTAAVGTAVIVLILLPVLRGAWKAAAWTLAALVTVASGLCRVALGVHYLSDVLAGWILGAAVVIATVAAFETWRRAEHRPPAHPAEDGVEPEAADRIAPSHRTTGAPGNG</sequence>
<feature type="chain" id="PRO_5046268619" evidence="3">
    <location>
        <begin position="23"/>
        <end position="252"/>
    </location>
</feature>
<keyword evidence="2" id="KW-1133">Transmembrane helix</keyword>
<dbReference type="Gene3D" id="1.20.144.10">
    <property type="entry name" value="Phosphatidic acid phosphatase type 2/haloperoxidase"/>
    <property type="match status" value="1"/>
</dbReference>
<feature type="transmembrane region" description="Helical" evidence="2">
    <location>
        <begin position="167"/>
        <end position="188"/>
    </location>
</feature>
<dbReference type="CDD" id="cd03392">
    <property type="entry name" value="PAP2_like_2"/>
    <property type="match status" value="1"/>
</dbReference>
<feature type="transmembrane region" description="Helical" evidence="2">
    <location>
        <begin position="12"/>
        <end position="34"/>
    </location>
</feature>
<organism evidence="5 6">
    <name type="scientific">Actinomadura parmotrematis</name>
    <dbReference type="NCBI Taxonomy" id="2864039"/>
    <lineage>
        <taxon>Bacteria</taxon>
        <taxon>Bacillati</taxon>
        <taxon>Actinomycetota</taxon>
        <taxon>Actinomycetes</taxon>
        <taxon>Streptosporangiales</taxon>
        <taxon>Thermomonosporaceae</taxon>
        <taxon>Actinomadura</taxon>
    </lineage>
</organism>
<feature type="transmembrane region" description="Helical" evidence="2">
    <location>
        <begin position="138"/>
        <end position="160"/>
    </location>
</feature>
<name>A0ABS7FUL6_9ACTN</name>
<dbReference type="Proteomes" id="UP000774570">
    <property type="component" value="Unassembled WGS sequence"/>
</dbReference>
<dbReference type="PANTHER" id="PTHR14969">
    <property type="entry name" value="SPHINGOSINE-1-PHOSPHATE PHOSPHOHYDROLASE"/>
    <property type="match status" value="1"/>
</dbReference>
<feature type="signal peptide" evidence="3">
    <location>
        <begin position="1"/>
        <end position="22"/>
    </location>
</feature>
<keyword evidence="2" id="KW-0812">Transmembrane</keyword>
<keyword evidence="2" id="KW-0472">Membrane</keyword>
<evidence type="ECO:0000313" key="6">
    <source>
        <dbReference type="Proteomes" id="UP000774570"/>
    </source>
</evidence>
<gene>
    <name evidence="5" type="ORF">K1Y72_17070</name>
</gene>
<feature type="region of interest" description="Disordered" evidence="1">
    <location>
        <begin position="219"/>
        <end position="252"/>
    </location>
</feature>
<feature type="domain" description="Phosphatidic acid phosphatase type 2/haloperoxidase" evidence="4">
    <location>
        <begin position="93"/>
        <end position="209"/>
    </location>
</feature>
<dbReference type="Pfam" id="PF01569">
    <property type="entry name" value="PAP2"/>
    <property type="match status" value="1"/>
</dbReference>
<dbReference type="InterPro" id="IPR000326">
    <property type="entry name" value="PAP2/HPO"/>
</dbReference>
<dbReference type="RefSeq" id="WP_220167337.1">
    <property type="nucleotide sequence ID" value="NZ_JAIBOA010000010.1"/>
</dbReference>